<keyword evidence="1" id="KW-1133">Transmembrane helix</keyword>
<dbReference type="OrthoDB" id="291686at2157"/>
<feature type="transmembrane region" description="Helical" evidence="1">
    <location>
        <begin position="63"/>
        <end position="85"/>
    </location>
</feature>
<keyword evidence="3" id="KW-1185">Reference proteome</keyword>
<protein>
    <submittedName>
        <fullName evidence="2">Uncharacterized protein</fullName>
    </submittedName>
</protein>
<feature type="transmembrane region" description="Helical" evidence="1">
    <location>
        <begin position="91"/>
        <end position="110"/>
    </location>
</feature>
<keyword evidence="1" id="KW-0472">Membrane</keyword>
<sequence length="127" mass="12774">MNRRLFLVPGVVVLFGLALFVAAFGPPAAPSGVAAVSCFAAAGVAFLLSGLRESIRVGSSSVPWYVLAGVGDVALALGLLVNGVVMVTHGGGTLVTALPVAGSALFLLFVGADYIRGGVHFDVSVFE</sequence>
<organism evidence="2 3">
    <name type="scientific">Halopelagius inordinatus</name>
    <dbReference type="NCBI Taxonomy" id="553467"/>
    <lineage>
        <taxon>Archaea</taxon>
        <taxon>Methanobacteriati</taxon>
        <taxon>Methanobacteriota</taxon>
        <taxon>Stenosarchaea group</taxon>
        <taxon>Halobacteria</taxon>
        <taxon>Halobacteriales</taxon>
        <taxon>Haloferacaceae</taxon>
    </lineage>
</organism>
<dbReference type="InterPro" id="IPR058307">
    <property type="entry name" value="DUF7994"/>
</dbReference>
<evidence type="ECO:0000313" key="3">
    <source>
        <dbReference type="Proteomes" id="UP000198876"/>
    </source>
</evidence>
<dbReference type="Pfam" id="PF25957">
    <property type="entry name" value="DUF7994"/>
    <property type="match status" value="1"/>
</dbReference>
<name>A0A1I2SMX7_9EURY</name>
<accession>A0A1I2SMX7</accession>
<proteinExistence type="predicted"/>
<dbReference type="RefSeq" id="WP_092892367.1">
    <property type="nucleotide sequence ID" value="NZ_FOOQ01000002.1"/>
</dbReference>
<dbReference type="EMBL" id="FOOQ01000002">
    <property type="protein sequence ID" value="SFG53973.1"/>
    <property type="molecule type" value="Genomic_DNA"/>
</dbReference>
<dbReference type="STRING" id="553467.SAMN04488063_2351"/>
<dbReference type="Proteomes" id="UP000198876">
    <property type="component" value="Unassembled WGS sequence"/>
</dbReference>
<keyword evidence="1" id="KW-0812">Transmembrane</keyword>
<reference evidence="3" key="1">
    <citation type="submission" date="2016-10" db="EMBL/GenBank/DDBJ databases">
        <authorList>
            <person name="Varghese N."/>
            <person name="Submissions S."/>
        </authorList>
    </citation>
    <scope>NUCLEOTIDE SEQUENCE [LARGE SCALE GENOMIC DNA]</scope>
    <source>
        <strain evidence="3">CGMCC 1.7739</strain>
    </source>
</reference>
<evidence type="ECO:0000313" key="2">
    <source>
        <dbReference type="EMBL" id="SFG53973.1"/>
    </source>
</evidence>
<dbReference type="AlphaFoldDB" id="A0A1I2SMX7"/>
<feature type="transmembrane region" description="Helical" evidence="1">
    <location>
        <begin position="32"/>
        <end position="51"/>
    </location>
</feature>
<gene>
    <name evidence="2" type="ORF">SAMN04488063_2351</name>
</gene>
<evidence type="ECO:0000256" key="1">
    <source>
        <dbReference type="SAM" id="Phobius"/>
    </source>
</evidence>